<evidence type="ECO:0000256" key="6">
    <source>
        <dbReference type="ARBA" id="ARBA00047941"/>
    </source>
</evidence>
<dbReference type="SUPFAM" id="SSF53335">
    <property type="entry name" value="S-adenosyl-L-methionine-dependent methyltransferases"/>
    <property type="match status" value="1"/>
</dbReference>
<accession>A0A1Y5I0Z9</accession>
<evidence type="ECO:0000256" key="4">
    <source>
        <dbReference type="ARBA" id="ARBA00034521"/>
    </source>
</evidence>
<dbReference type="InterPro" id="IPR029063">
    <property type="entry name" value="SAM-dependent_MTases_sf"/>
</dbReference>
<dbReference type="InterPro" id="IPR026669">
    <property type="entry name" value="Arsenite_MeTrfase-like"/>
</dbReference>
<comment type="similarity">
    <text evidence="3">Belongs to the methyltransferase superfamily. Arsenite methyltransferase family.</text>
</comment>
<comment type="caution">
    <text evidence="10">The sequence shown here is derived from an EMBL/GenBank/DDBJ whole genome shotgun (WGS) entry which is preliminary data.</text>
</comment>
<keyword evidence="1 10" id="KW-0808">Transferase</keyword>
<evidence type="ECO:0000313" key="11">
    <source>
        <dbReference type="Proteomes" id="UP000227088"/>
    </source>
</evidence>
<evidence type="ECO:0000256" key="3">
    <source>
        <dbReference type="ARBA" id="ARBA00034487"/>
    </source>
</evidence>
<dbReference type="EC" id="2.1.1.137" evidence="4"/>
<gene>
    <name evidence="10" type="ORF">A9R00_04450</name>
</gene>
<evidence type="ECO:0000256" key="8">
    <source>
        <dbReference type="ARBA" id="ARBA00048428"/>
    </source>
</evidence>
<evidence type="ECO:0000256" key="5">
    <source>
        <dbReference type="ARBA" id="ARBA00034545"/>
    </source>
</evidence>
<evidence type="ECO:0000259" key="9">
    <source>
        <dbReference type="Pfam" id="PF13847"/>
    </source>
</evidence>
<dbReference type="InterPro" id="IPR025714">
    <property type="entry name" value="Methyltranfer_dom"/>
</dbReference>
<evidence type="ECO:0000256" key="1">
    <source>
        <dbReference type="ARBA" id="ARBA00022679"/>
    </source>
</evidence>
<reference evidence="11" key="1">
    <citation type="journal article" date="2017" name="Proc. Natl. Acad. Sci. U.S.A.">
        <title>Simulation of Deepwater Horizon oil plume reveals substrate specialization within a complex community of hydrocarbon degraders.</title>
        <authorList>
            <person name="Hu P."/>
            <person name="Dubinsky E.A."/>
            <person name="Probst A.J."/>
            <person name="Wang J."/>
            <person name="Sieber C.M.K."/>
            <person name="Tom L.M."/>
            <person name="Gardinali P."/>
            <person name="Banfield J.F."/>
            <person name="Atlas R.M."/>
            <person name="Andersen G.L."/>
        </authorList>
    </citation>
    <scope>NUCLEOTIDE SEQUENCE [LARGE SCALE GENOMIC DNA]</scope>
</reference>
<dbReference type="Gene3D" id="3.40.5.100">
    <property type="match status" value="1"/>
</dbReference>
<dbReference type="GO" id="GO:0030791">
    <property type="term" value="F:arsenite methyltransferase activity"/>
    <property type="evidence" value="ECO:0007669"/>
    <property type="project" value="UniProtKB-EC"/>
</dbReference>
<keyword evidence="10" id="KW-0489">Methyltransferase</keyword>
<comment type="catalytic activity">
    <reaction evidence="6">
        <text>arsenic triglutathione + [thioredoxin]-dithiol + S-adenosyl-L-methionine + 2 H2O = methylarsonous acid + [thioredoxin]-disulfide + 3 glutathione + S-adenosyl-L-homocysteine + H(+)</text>
        <dbReference type="Rhea" id="RHEA:69460"/>
        <dbReference type="Rhea" id="RHEA-COMP:10698"/>
        <dbReference type="Rhea" id="RHEA-COMP:10700"/>
        <dbReference type="ChEBI" id="CHEBI:15377"/>
        <dbReference type="ChEBI" id="CHEBI:15378"/>
        <dbReference type="ChEBI" id="CHEBI:17826"/>
        <dbReference type="ChEBI" id="CHEBI:29950"/>
        <dbReference type="ChEBI" id="CHEBI:50058"/>
        <dbReference type="ChEBI" id="CHEBI:57856"/>
        <dbReference type="ChEBI" id="CHEBI:57925"/>
        <dbReference type="ChEBI" id="CHEBI:59789"/>
        <dbReference type="ChEBI" id="CHEBI:183640"/>
        <dbReference type="EC" id="2.1.1.137"/>
    </reaction>
</comment>
<name>A0A1Y5I0Z9_OLEAN</name>
<feature type="domain" description="Methyltransferase" evidence="9">
    <location>
        <begin position="63"/>
        <end position="217"/>
    </location>
</feature>
<dbReference type="AlphaFoldDB" id="A0A1Y5I0Z9"/>
<dbReference type="PANTHER" id="PTHR43675">
    <property type="entry name" value="ARSENITE METHYLTRANSFERASE"/>
    <property type="match status" value="1"/>
</dbReference>
<evidence type="ECO:0000313" key="10">
    <source>
        <dbReference type="EMBL" id="OUS40755.1"/>
    </source>
</evidence>
<dbReference type="GO" id="GO:0032259">
    <property type="term" value="P:methylation"/>
    <property type="evidence" value="ECO:0007669"/>
    <property type="project" value="UniProtKB-KW"/>
</dbReference>
<protein>
    <recommendedName>
        <fullName evidence="5">Arsenite methyltransferase</fullName>
        <ecNumber evidence="4">2.1.1.137</ecNumber>
    </recommendedName>
</protein>
<comment type="catalytic activity">
    <reaction evidence="7">
        <text>arsenic triglutathione + 2 [thioredoxin]-dithiol + 2 S-adenosyl-L-methionine + H2O = dimethylarsinous acid + 2 [thioredoxin]-disulfide + 3 glutathione + 2 S-adenosyl-L-homocysteine + 2 H(+)</text>
        <dbReference type="Rhea" id="RHEA:69464"/>
        <dbReference type="Rhea" id="RHEA-COMP:10698"/>
        <dbReference type="Rhea" id="RHEA-COMP:10700"/>
        <dbReference type="ChEBI" id="CHEBI:15377"/>
        <dbReference type="ChEBI" id="CHEBI:15378"/>
        <dbReference type="ChEBI" id="CHEBI:23808"/>
        <dbReference type="ChEBI" id="CHEBI:29950"/>
        <dbReference type="ChEBI" id="CHEBI:50058"/>
        <dbReference type="ChEBI" id="CHEBI:57856"/>
        <dbReference type="ChEBI" id="CHEBI:57925"/>
        <dbReference type="ChEBI" id="CHEBI:59789"/>
        <dbReference type="ChEBI" id="CHEBI:183640"/>
        <dbReference type="EC" id="2.1.1.137"/>
    </reaction>
</comment>
<sequence>MKKQQEVQDYYGKQLQGSADLKTNACCDPALMPEYIKPILAKIHAEVDSRYYGCGLVIPPLLEGLKILDLGSGAGRDAYLLSALVGESGQVIGVDMTPEQLAIANEYKQFHAEQFNYAKPNVQFIQGYLETLDELNLAEGSFDIIVSNCVLNLSSDKLAVLKSAYKLLKPGGEFYFSDVYADRRIPQILQNDPVLYGECLSGALYWNDFINLSKQAGFLDPRLVTDRPLTIENSKLESKVKPIKFYSATYRLFKIEELESDCEDYGHAVRYLGGIPEHEAFFDLDGHHRFEKGKVEAVCGNSLRMLSNTRFQPYFEFYGDWQQHFGLFKGCGKDIPFIQENDDLSCC</sequence>
<evidence type="ECO:0000256" key="2">
    <source>
        <dbReference type="ARBA" id="ARBA00022691"/>
    </source>
</evidence>
<keyword evidence="2" id="KW-0949">S-adenosyl-L-methionine</keyword>
<dbReference type="Proteomes" id="UP000227088">
    <property type="component" value="Unassembled WGS sequence"/>
</dbReference>
<comment type="catalytic activity">
    <reaction evidence="8">
        <text>arsenic triglutathione + 3 [thioredoxin]-dithiol + 3 S-adenosyl-L-methionine = trimethylarsine + 3 [thioredoxin]-disulfide + 3 glutathione + 3 S-adenosyl-L-homocysteine + 3 H(+)</text>
        <dbReference type="Rhea" id="RHEA:69432"/>
        <dbReference type="Rhea" id="RHEA-COMP:10698"/>
        <dbReference type="Rhea" id="RHEA-COMP:10700"/>
        <dbReference type="ChEBI" id="CHEBI:15378"/>
        <dbReference type="ChEBI" id="CHEBI:27130"/>
        <dbReference type="ChEBI" id="CHEBI:29950"/>
        <dbReference type="ChEBI" id="CHEBI:50058"/>
        <dbReference type="ChEBI" id="CHEBI:57856"/>
        <dbReference type="ChEBI" id="CHEBI:57925"/>
        <dbReference type="ChEBI" id="CHEBI:59789"/>
        <dbReference type="ChEBI" id="CHEBI:183640"/>
        <dbReference type="EC" id="2.1.1.137"/>
    </reaction>
</comment>
<proteinExistence type="inferred from homology"/>
<dbReference type="CDD" id="cd02440">
    <property type="entry name" value="AdoMet_MTases"/>
    <property type="match status" value="1"/>
</dbReference>
<dbReference type="Pfam" id="PF13847">
    <property type="entry name" value="Methyltransf_31"/>
    <property type="match status" value="1"/>
</dbReference>
<dbReference type="PANTHER" id="PTHR43675:SF8">
    <property type="entry name" value="ARSENITE METHYLTRANSFERASE"/>
    <property type="match status" value="1"/>
</dbReference>
<dbReference type="EMBL" id="MABE01000258">
    <property type="protein sequence ID" value="OUS40755.1"/>
    <property type="molecule type" value="Genomic_DNA"/>
</dbReference>
<evidence type="ECO:0000256" key="7">
    <source>
        <dbReference type="ARBA" id="ARBA00047943"/>
    </source>
</evidence>
<organism evidence="10 11">
    <name type="scientific">Oleispira antarctica</name>
    <dbReference type="NCBI Taxonomy" id="188908"/>
    <lineage>
        <taxon>Bacteria</taxon>
        <taxon>Pseudomonadati</taxon>
        <taxon>Pseudomonadota</taxon>
        <taxon>Gammaproteobacteria</taxon>
        <taxon>Oceanospirillales</taxon>
        <taxon>Oceanospirillaceae</taxon>
        <taxon>Oleispira</taxon>
    </lineage>
</organism>
<dbReference type="Gene3D" id="3.40.50.150">
    <property type="entry name" value="Vaccinia Virus protein VP39"/>
    <property type="match status" value="1"/>
</dbReference>